<feature type="domain" description="C2H2-type" evidence="13">
    <location>
        <begin position="491"/>
        <end position="518"/>
    </location>
</feature>
<reference evidence="14 15" key="1">
    <citation type="journal article" date="2021" name="G3 (Bethesda)">
        <title>Improved contiguity of the threespine stickleback genome using long-read sequencing.</title>
        <authorList>
            <person name="Nath S."/>
            <person name="Shaw D.E."/>
            <person name="White M.A."/>
        </authorList>
    </citation>
    <scope>NUCLEOTIDE SEQUENCE [LARGE SCALE GENOMIC DNA]</scope>
    <source>
        <strain evidence="14 15">Lake Benthic</strain>
    </source>
</reference>
<dbReference type="SMART" id="SM00746">
    <property type="entry name" value="TRASH"/>
    <property type="match status" value="3"/>
</dbReference>
<dbReference type="GO" id="GO:0042802">
    <property type="term" value="F:identical protein binding"/>
    <property type="evidence" value="ECO:0007669"/>
    <property type="project" value="UniProtKB-ARBA"/>
</dbReference>
<dbReference type="PANTHER" id="PTHR23235:SF142">
    <property type="entry name" value="ZINC FINGER PROTEIN 384"/>
    <property type="match status" value="1"/>
</dbReference>
<keyword evidence="8" id="KW-0238">DNA-binding</keyword>
<feature type="region of interest" description="Disordered" evidence="12">
    <location>
        <begin position="110"/>
        <end position="182"/>
    </location>
</feature>
<evidence type="ECO:0000256" key="6">
    <source>
        <dbReference type="ARBA" id="ARBA00022833"/>
    </source>
</evidence>
<feature type="domain" description="C2H2-type" evidence="13">
    <location>
        <begin position="463"/>
        <end position="490"/>
    </location>
</feature>
<feature type="domain" description="C2H2-type" evidence="13">
    <location>
        <begin position="407"/>
        <end position="434"/>
    </location>
</feature>
<keyword evidence="15" id="KW-1185">Reference proteome</keyword>
<keyword evidence="5 11" id="KW-0863">Zinc-finger</keyword>
<dbReference type="InterPro" id="IPR036236">
    <property type="entry name" value="Znf_C2H2_sf"/>
</dbReference>
<keyword evidence="9" id="KW-0804">Transcription</keyword>
<feature type="domain" description="C2H2-type" evidence="13">
    <location>
        <begin position="379"/>
        <end position="406"/>
    </location>
</feature>
<evidence type="ECO:0000256" key="5">
    <source>
        <dbReference type="ARBA" id="ARBA00022771"/>
    </source>
</evidence>
<dbReference type="FunFam" id="3.30.160.60:FF:001480">
    <property type="entry name" value="Si:cabz01071911.3"/>
    <property type="match status" value="2"/>
</dbReference>
<feature type="domain" description="C2H2-type" evidence="13">
    <location>
        <begin position="295"/>
        <end position="322"/>
    </location>
</feature>
<comment type="similarity">
    <text evidence="2">Belongs to the krueppel C2H2-type zinc-finger protein family.</text>
</comment>
<keyword evidence="4" id="KW-0677">Repeat</keyword>
<feature type="compositionally biased region" description="Basic and acidic residues" evidence="12">
    <location>
        <begin position="146"/>
        <end position="155"/>
    </location>
</feature>
<evidence type="ECO:0000256" key="11">
    <source>
        <dbReference type="PROSITE-ProRule" id="PRU00042"/>
    </source>
</evidence>
<comment type="subcellular location">
    <subcellularLocation>
        <location evidence="1">Nucleus</location>
    </subcellularLocation>
</comment>
<evidence type="ECO:0000313" key="14">
    <source>
        <dbReference type="Ensembl" id="ENSGACP00000043509.1"/>
    </source>
</evidence>
<keyword evidence="6" id="KW-0862">Zinc</keyword>
<keyword evidence="7" id="KW-0805">Transcription regulation</keyword>
<feature type="domain" description="C2H2-type" evidence="13">
    <location>
        <begin position="575"/>
        <end position="599"/>
    </location>
</feature>
<dbReference type="GO" id="GO:0045892">
    <property type="term" value="P:negative regulation of DNA-templated transcription"/>
    <property type="evidence" value="ECO:0007669"/>
    <property type="project" value="UniProtKB-ARBA"/>
</dbReference>
<evidence type="ECO:0000313" key="15">
    <source>
        <dbReference type="Proteomes" id="UP000007635"/>
    </source>
</evidence>
<dbReference type="GO" id="GO:0000981">
    <property type="term" value="F:DNA-binding transcription factor activity, RNA polymerase II-specific"/>
    <property type="evidence" value="ECO:0007669"/>
    <property type="project" value="TreeGrafter"/>
</dbReference>
<dbReference type="PANTHER" id="PTHR23235">
    <property type="entry name" value="KRUEPPEL-LIKE TRANSCRIPTION FACTOR"/>
    <property type="match status" value="1"/>
</dbReference>
<evidence type="ECO:0000259" key="13">
    <source>
        <dbReference type="PROSITE" id="PS50157"/>
    </source>
</evidence>
<evidence type="ECO:0000256" key="7">
    <source>
        <dbReference type="ARBA" id="ARBA00023015"/>
    </source>
</evidence>
<evidence type="ECO:0000256" key="9">
    <source>
        <dbReference type="ARBA" id="ARBA00023163"/>
    </source>
</evidence>
<feature type="compositionally biased region" description="Basic and acidic residues" evidence="12">
    <location>
        <begin position="127"/>
        <end position="138"/>
    </location>
</feature>
<protein>
    <recommendedName>
        <fullName evidence="13">C2H2-type domain-containing protein</fullName>
    </recommendedName>
</protein>
<dbReference type="Pfam" id="PF00096">
    <property type="entry name" value="zf-C2H2"/>
    <property type="match status" value="11"/>
</dbReference>
<evidence type="ECO:0000256" key="4">
    <source>
        <dbReference type="ARBA" id="ARBA00022737"/>
    </source>
</evidence>
<dbReference type="FunFam" id="3.30.160.60:FF:002343">
    <property type="entry name" value="Zinc finger protein 33A"/>
    <property type="match status" value="3"/>
</dbReference>
<name>A0AAQ4PX62_GASAC</name>
<evidence type="ECO:0000256" key="3">
    <source>
        <dbReference type="ARBA" id="ARBA00022723"/>
    </source>
</evidence>
<reference evidence="14" key="2">
    <citation type="submission" date="2025-08" db="UniProtKB">
        <authorList>
            <consortium name="Ensembl"/>
        </authorList>
    </citation>
    <scope>IDENTIFICATION</scope>
</reference>
<dbReference type="GO" id="GO:0005634">
    <property type="term" value="C:nucleus"/>
    <property type="evidence" value="ECO:0007669"/>
    <property type="project" value="UniProtKB-SubCell"/>
</dbReference>
<feature type="domain" description="C2H2-type" evidence="13">
    <location>
        <begin position="435"/>
        <end position="462"/>
    </location>
</feature>
<evidence type="ECO:0000256" key="10">
    <source>
        <dbReference type="ARBA" id="ARBA00023242"/>
    </source>
</evidence>
<dbReference type="Ensembl" id="ENSGACT00000041936.1">
    <property type="protein sequence ID" value="ENSGACP00000043509.1"/>
    <property type="gene ID" value="ENSGACG00000031360.1"/>
</dbReference>
<feature type="domain" description="C2H2-type" evidence="13">
    <location>
        <begin position="519"/>
        <end position="546"/>
    </location>
</feature>
<accession>A0AAQ4PX62</accession>
<feature type="domain" description="C2H2-type" evidence="13">
    <location>
        <begin position="547"/>
        <end position="574"/>
    </location>
</feature>
<dbReference type="PROSITE" id="PS50157">
    <property type="entry name" value="ZINC_FINGER_C2H2_2"/>
    <property type="match status" value="11"/>
</dbReference>
<feature type="domain" description="C2H2-type" evidence="13">
    <location>
        <begin position="323"/>
        <end position="350"/>
    </location>
</feature>
<dbReference type="GO" id="GO:0008270">
    <property type="term" value="F:zinc ion binding"/>
    <property type="evidence" value="ECO:0007669"/>
    <property type="project" value="UniProtKB-KW"/>
</dbReference>
<dbReference type="PROSITE" id="PS00028">
    <property type="entry name" value="ZINC_FINGER_C2H2_1"/>
    <property type="match status" value="11"/>
</dbReference>
<keyword evidence="3" id="KW-0479">Metal-binding</keyword>
<dbReference type="GO" id="GO:0000978">
    <property type="term" value="F:RNA polymerase II cis-regulatory region sequence-specific DNA binding"/>
    <property type="evidence" value="ECO:0007669"/>
    <property type="project" value="TreeGrafter"/>
</dbReference>
<dbReference type="SMART" id="SM00355">
    <property type="entry name" value="ZnF_C2H2"/>
    <property type="match status" value="12"/>
</dbReference>
<dbReference type="FunFam" id="3.30.160.60:FF:000839">
    <property type="entry name" value="Zinc finger protein 691"/>
    <property type="match status" value="1"/>
</dbReference>
<keyword evidence="10" id="KW-0539">Nucleus</keyword>
<reference evidence="14" key="3">
    <citation type="submission" date="2025-09" db="UniProtKB">
        <authorList>
            <consortium name="Ensembl"/>
        </authorList>
    </citation>
    <scope>IDENTIFICATION</scope>
</reference>
<dbReference type="GeneTree" id="ENSGT00950000182774"/>
<dbReference type="SUPFAM" id="SSF57667">
    <property type="entry name" value="beta-beta-alpha zinc fingers"/>
    <property type="match status" value="6"/>
</dbReference>
<proteinExistence type="inferred from homology"/>
<dbReference type="InterPro" id="IPR011017">
    <property type="entry name" value="TRASH_dom"/>
</dbReference>
<dbReference type="FunFam" id="3.30.160.60:FF:000624">
    <property type="entry name" value="zinc finger protein 697"/>
    <property type="match status" value="2"/>
</dbReference>
<organism evidence="14 15">
    <name type="scientific">Gasterosteus aculeatus aculeatus</name>
    <name type="common">three-spined stickleback</name>
    <dbReference type="NCBI Taxonomy" id="481459"/>
    <lineage>
        <taxon>Eukaryota</taxon>
        <taxon>Metazoa</taxon>
        <taxon>Chordata</taxon>
        <taxon>Craniata</taxon>
        <taxon>Vertebrata</taxon>
        <taxon>Euteleostomi</taxon>
        <taxon>Actinopterygii</taxon>
        <taxon>Neopterygii</taxon>
        <taxon>Teleostei</taxon>
        <taxon>Neoteleostei</taxon>
        <taxon>Acanthomorphata</taxon>
        <taxon>Eupercaria</taxon>
        <taxon>Perciformes</taxon>
        <taxon>Cottioidei</taxon>
        <taxon>Gasterosteales</taxon>
        <taxon>Gasterosteidae</taxon>
        <taxon>Gasterosteus</taxon>
    </lineage>
</organism>
<feature type="domain" description="C2H2-type" evidence="13">
    <location>
        <begin position="351"/>
        <end position="378"/>
    </location>
</feature>
<dbReference type="FunFam" id="3.30.160.60:FF:000508">
    <property type="entry name" value="Myeloid zinc finger 1"/>
    <property type="match status" value="1"/>
</dbReference>
<dbReference type="InterPro" id="IPR013087">
    <property type="entry name" value="Znf_C2H2_type"/>
</dbReference>
<dbReference type="AlphaFoldDB" id="A0AAQ4PX62"/>
<evidence type="ECO:0000256" key="2">
    <source>
        <dbReference type="ARBA" id="ARBA00006991"/>
    </source>
</evidence>
<evidence type="ECO:0000256" key="8">
    <source>
        <dbReference type="ARBA" id="ARBA00023125"/>
    </source>
</evidence>
<evidence type="ECO:0000256" key="12">
    <source>
        <dbReference type="SAM" id="MobiDB-lite"/>
    </source>
</evidence>
<dbReference type="Gene3D" id="3.30.160.60">
    <property type="entry name" value="Classic Zinc Finger"/>
    <property type="match status" value="11"/>
</dbReference>
<dbReference type="FunFam" id="3.30.160.60:FF:002239">
    <property type="entry name" value="Zinc finger protein 226"/>
    <property type="match status" value="1"/>
</dbReference>
<dbReference type="FunFam" id="3.30.160.60:FF:000512">
    <property type="entry name" value="zinc finger protein 197 isoform X1"/>
    <property type="match status" value="1"/>
</dbReference>
<dbReference type="Proteomes" id="UP000007635">
    <property type="component" value="Chromosome V"/>
</dbReference>
<sequence length="599" mass="68817">MSKLHALRLLLRQRGDAEETSALIDGLISDYEEEIHRLRENERRYKLLDAVFSPTVRLQRSDVQQLQTKEEPLDLKEEKEEVWICVEGEQLNSLEKASVNKFQLIDVTSDVKSEDDEPQTSQLHQSQTEDNRETELPVRRSATQIKTEKYGEDRYGSGPRNVNPHSPSHPNTDEEKALEFSESQVSNDNCQDLLSNSGPESLGRDNVYKKTRAPESAAPALKHQEPHACHLGCDIGNIPFSYFRCSYRFYYKGFLRRHMMCHFGKMSSICFGSKKCSRGKQKESRQRGLTREKPHGCDICGKRFAEKKNLKKHQMVHTGEKPFSCDVCGTRFREQGNLKRHQRIHTGDRPFSCDLCGTRFIQKAGLVEHQRIHTGEKPFCCDVCGTRFRRKGHLSRHQRIHTGEKPFSCDFCGTRFIHRGDLTNHQRIHTGEKPFSCDVCGTRFRQKAGLKSHQRIHTGEKPFSCDVCGLRFTQHGNLTKHMKLHSVENQISCDVCGIRFSDKRHLKTHQTIHTGEKPFCCDVCGTSFRLKSDLKTHQRIHTGEKPFSCDLCGSRFSNRGNLKSHQRIHTGEKPFSCDVCGSRFTQQGNLKKHQRVHTG</sequence>
<evidence type="ECO:0000256" key="1">
    <source>
        <dbReference type="ARBA" id="ARBA00004123"/>
    </source>
</evidence>